<comment type="similarity">
    <text evidence="2">Belongs to the acyltransferase 3 family.</text>
</comment>
<evidence type="ECO:0000256" key="1">
    <source>
        <dbReference type="ARBA" id="ARBA00004370"/>
    </source>
</evidence>
<dbReference type="PANTHER" id="PTHR37312:SF1">
    <property type="entry name" value="MEMBRANE-BOUND ACYLTRANSFERASE YKRP-RELATED"/>
    <property type="match status" value="1"/>
</dbReference>
<dbReference type="GO" id="GO:0016746">
    <property type="term" value="F:acyltransferase activity"/>
    <property type="evidence" value="ECO:0007669"/>
    <property type="project" value="UniProtKB-KW"/>
</dbReference>
<keyword evidence="3" id="KW-0812">Transmembrane</keyword>
<evidence type="ECO:0000313" key="5">
    <source>
        <dbReference type="EMBL" id="MBO1510303.1"/>
    </source>
</evidence>
<feature type="transmembrane region" description="Helical" evidence="3">
    <location>
        <begin position="220"/>
        <end position="242"/>
    </location>
</feature>
<evidence type="ECO:0000256" key="2">
    <source>
        <dbReference type="ARBA" id="ARBA00007400"/>
    </source>
</evidence>
<name>A0ABS3MWA7_9BACI</name>
<dbReference type="EMBL" id="JAGDEL010000001">
    <property type="protein sequence ID" value="MBO1510303.1"/>
    <property type="molecule type" value="Genomic_DNA"/>
</dbReference>
<feature type="transmembrane region" description="Helical" evidence="3">
    <location>
        <begin position="160"/>
        <end position="176"/>
    </location>
</feature>
<dbReference type="RefSeq" id="WP_207974966.1">
    <property type="nucleotide sequence ID" value="NZ_JAGDEL010000001.1"/>
</dbReference>
<feature type="transmembrane region" description="Helical" evidence="3">
    <location>
        <begin position="254"/>
        <end position="278"/>
    </location>
</feature>
<keyword evidence="3" id="KW-1133">Transmembrane helix</keyword>
<keyword evidence="5" id="KW-0808">Transferase</keyword>
<feature type="transmembrane region" description="Helical" evidence="3">
    <location>
        <begin position="58"/>
        <end position="78"/>
    </location>
</feature>
<feature type="domain" description="Acyltransferase 3" evidence="4">
    <location>
        <begin position="5"/>
        <end position="301"/>
    </location>
</feature>
<dbReference type="InterPro" id="IPR002656">
    <property type="entry name" value="Acyl_transf_3_dom"/>
</dbReference>
<evidence type="ECO:0000313" key="6">
    <source>
        <dbReference type="Proteomes" id="UP000663981"/>
    </source>
</evidence>
<gene>
    <name evidence="5" type="ORF">I7822_01200</name>
</gene>
<dbReference type="InterPro" id="IPR052734">
    <property type="entry name" value="Nod_factor_acetyltransferase"/>
</dbReference>
<protein>
    <submittedName>
        <fullName evidence="5">Acyltransferase family protein</fullName>
    </submittedName>
</protein>
<evidence type="ECO:0000256" key="3">
    <source>
        <dbReference type="SAM" id="Phobius"/>
    </source>
</evidence>
<keyword evidence="5" id="KW-0012">Acyltransferase</keyword>
<sequence length="334" mass="39036">MNRVNWLDIAKGIGIVLVVLGHSVPQIAPYIYWFHMPLFFFISGYFHKQEENFVSKKVVSLLIPYIVYLILLTSIRFWHYGAPTDKRIQIDMERFIFGGQQLGGFYTVFWYITCLLFTGVIFYVMLSYIKKELTLLFTILGLYVISYYFSVNFMAIETPWSFGVVPYALTFYYFGYKSKKFLYKDNQFYLLLISVVPTTIFLFLDIFGNWSYKMNMKGQIFSTFGLDIIIPLSFIILTISVSKYLSNLKLIQGIFSYLGSASLSIMYMHSFILILLPFYIKAPLIINVFISILVPLIFNTIIKRYKLTNLLFNGKIYFNQSQYTNNLNTHKGVA</sequence>
<keyword evidence="3" id="KW-0472">Membrane</keyword>
<feature type="transmembrane region" description="Helical" evidence="3">
    <location>
        <begin position="108"/>
        <end position="126"/>
    </location>
</feature>
<dbReference type="Pfam" id="PF01757">
    <property type="entry name" value="Acyl_transf_3"/>
    <property type="match status" value="1"/>
</dbReference>
<feature type="transmembrane region" description="Helical" evidence="3">
    <location>
        <begin position="284"/>
        <end position="302"/>
    </location>
</feature>
<dbReference type="PANTHER" id="PTHR37312">
    <property type="entry name" value="MEMBRANE-BOUND ACYLTRANSFERASE YKRP-RELATED"/>
    <property type="match status" value="1"/>
</dbReference>
<proteinExistence type="inferred from homology"/>
<dbReference type="Proteomes" id="UP000663981">
    <property type="component" value="Unassembled WGS sequence"/>
</dbReference>
<comment type="subcellular location">
    <subcellularLocation>
        <location evidence="1">Membrane</location>
    </subcellularLocation>
</comment>
<evidence type="ECO:0000259" key="4">
    <source>
        <dbReference type="Pfam" id="PF01757"/>
    </source>
</evidence>
<feature type="transmembrane region" description="Helical" evidence="3">
    <location>
        <begin position="188"/>
        <end position="208"/>
    </location>
</feature>
<accession>A0ABS3MWA7</accession>
<keyword evidence="6" id="KW-1185">Reference proteome</keyword>
<reference evidence="5 6" key="1">
    <citation type="submission" date="2021-03" db="EMBL/GenBank/DDBJ databases">
        <title>Whole genome sequence of Metabacillus bambusae BG109.</title>
        <authorList>
            <person name="Jeong J.W."/>
        </authorList>
    </citation>
    <scope>NUCLEOTIDE SEQUENCE [LARGE SCALE GENOMIC DNA]</scope>
    <source>
        <strain evidence="5 6">BG109</strain>
    </source>
</reference>
<feature type="transmembrane region" description="Helical" evidence="3">
    <location>
        <begin position="133"/>
        <end position="154"/>
    </location>
</feature>
<feature type="transmembrane region" description="Helical" evidence="3">
    <location>
        <begin position="30"/>
        <end position="46"/>
    </location>
</feature>
<comment type="caution">
    <text evidence="5">The sequence shown here is derived from an EMBL/GenBank/DDBJ whole genome shotgun (WGS) entry which is preliminary data.</text>
</comment>
<organism evidence="5 6">
    <name type="scientific">Metabacillus bambusae</name>
    <dbReference type="NCBI Taxonomy" id="2795218"/>
    <lineage>
        <taxon>Bacteria</taxon>
        <taxon>Bacillati</taxon>
        <taxon>Bacillota</taxon>
        <taxon>Bacilli</taxon>
        <taxon>Bacillales</taxon>
        <taxon>Bacillaceae</taxon>
        <taxon>Metabacillus</taxon>
    </lineage>
</organism>